<reference evidence="1" key="2">
    <citation type="submission" date="2020-09" db="EMBL/GenBank/DDBJ databases">
        <authorList>
            <person name="Sun Q."/>
            <person name="Ohkuma M."/>
        </authorList>
    </citation>
    <scope>NUCLEOTIDE SEQUENCE</scope>
    <source>
        <strain evidence="1">JCM 15325</strain>
    </source>
</reference>
<dbReference type="Proteomes" id="UP000654670">
    <property type="component" value="Unassembled WGS sequence"/>
</dbReference>
<dbReference type="AlphaFoldDB" id="A0A917RZY8"/>
<dbReference type="EMBL" id="BMOK01000002">
    <property type="protein sequence ID" value="GGL46095.1"/>
    <property type="molecule type" value="Genomic_DNA"/>
</dbReference>
<evidence type="ECO:0000313" key="2">
    <source>
        <dbReference type="Proteomes" id="UP000654670"/>
    </source>
</evidence>
<accession>A0A917RZY8</accession>
<sequence>MIIVYFSLVLVVASIALFIASSAKTAKQMNGSMGKIAKTAEKIREQSEKIAKEKYQLTQNLSAIQLDFFKKREKVQKATQSVKKSVILTQENFYKAKIAMKNEKA</sequence>
<proteinExistence type="predicted"/>
<protein>
    <recommendedName>
        <fullName evidence="3">DUF948 domain-containing protein</fullName>
    </recommendedName>
</protein>
<organism evidence="1 2">
    <name type="scientific">Sporolactobacillus putidus</name>
    <dbReference type="NCBI Taxonomy" id="492735"/>
    <lineage>
        <taxon>Bacteria</taxon>
        <taxon>Bacillati</taxon>
        <taxon>Bacillota</taxon>
        <taxon>Bacilli</taxon>
        <taxon>Bacillales</taxon>
        <taxon>Sporolactobacillaceae</taxon>
        <taxon>Sporolactobacillus</taxon>
    </lineage>
</organism>
<evidence type="ECO:0000313" key="1">
    <source>
        <dbReference type="EMBL" id="GGL46095.1"/>
    </source>
</evidence>
<gene>
    <name evidence="1" type="ORF">GCM10007968_07750</name>
</gene>
<reference evidence="1" key="1">
    <citation type="journal article" date="2014" name="Int. J. Syst. Evol. Microbiol.">
        <title>Complete genome sequence of Corynebacterium casei LMG S-19264T (=DSM 44701T), isolated from a smear-ripened cheese.</title>
        <authorList>
            <consortium name="US DOE Joint Genome Institute (JGI-PGF)"/>
            <person name="Walter F."/>
            <person name="Albersmeier A."/>
            <person name="Kalinowski J."/>
            <person name="Ruckert C."/>
        </authorList>
    </citation>
    <scope>NUCLEOTIDE SEQUENCE</scope>
    <source>
        <strain evidence="1">JCM 15325</strain>
    </source>
</reference>
<evidence type="ECO:0008006" key="3">
    <source>
        <dbReference type="Google" id="ProtNLM"/>
    </source>
</evidence>
<comment type="caution">
    <text evidence="1">The sequence shown here is derived from an EMBL/GenBank/DDBJ whole genome shotgun (WGS) entry which is preliminary data.</text>
</comment>
<name>A0A917RZY8_9BACL</name>
<keyword evidence="2" id="KW-1185">Reference proteome</keyword>
<dbReference type="RefSeq" id="WP_188801760.1">
    <property type="nucleotide sequence ID" value="NZ_BMOK01000002.1"/>
</dbReference>